<evidence type="ECO:0000313" key="2">
    <source>
        <dbReference type="EMBL" id="MEJ8859410.1"/>
    </source>
</evidence>
<dbReference type="EMBL" id="JBBKZS010000028">
    <property type="protein sequence ID" value="MEJ8859410.1"/>
    <property type="molecule type" value="Genomic_DNA"/>
</dbReference>
<sequence>MSRYAAAVVAMLAHVTHGDGIRERVETSGGTAPTGSLPAWRHRTQLRS</sequence>
<feature type="region of interest" description="Disordered" evidence="1">
    <location>
        <begin position="22"/>
        <end position="48"/>
    </location>
</feature>
<keyword evidence="3" id="KW-1185">Reference proteome</keyword>
<evidence type="ECO:0000313" key="3">
    <source>
        <dbReference type="Proteomes" id="UP001367030"/>
    </source>
</evidence>
<dbReference type="RefSeq" id="WP_340339450.1">
    <property type="nucleotide sequence ID" value="NZ_JBBKZS010000028.1"/>
</dbReference>
<accession>A0ABU8XHQ6</accession>
<gene>
    <name evidence="2" type="ORF">WKW79_32925</name>
</gene>
<proteinExistence type="predicted"/>
<reference evidence="2 3" key="1">
    <citation type="submission" date="2024-03" db="EMBL/GenBank/DDBJ databases">
        <title>Novel species of the genus Variovorax.</title>
        <authorList>
            <person name="Liu Q."/>
            <person name="Xin Y.-H."/>
        </authorList>
    </citation>
    <scope>NUCLEOTIDE SEQUENCE [LARGE SCALE GENOMIC DNA]</scope>
    <source>
        <strain evidence="2 3">KACC 18901</strain>
    </source>
</reference>
<comment type="caution">
    <text evidence="2">The sequence shown here is derived from an EMBL/GenBank/DDBJ whole genome shotgun (WGS) entry which is preliminary data.</text>
</comment>
<evidence type="ECO:0000256" key="1">
    <source>
        <dbReference type="SAM" id="MobiDB-lite"/>
    </source>
</evidence>
<organism evidence="2 3">
    <name type="scientific">Variovorax robiniae</name>
    <dbReference type="NCBI Taxonomy" id="1836199"/>
    <lineage>
        <taxon>Bacteria</taxon>
        <taxon>Pseudomonadati</taxon>
        <taxon>Pseudomonadota</taxon>
        <taxon>Betaproteobacteria</taxon>
        <taxon>Burkholderiales</taxon>
        <taxon>Comamonadaceae</taxon>
        <taxon>Variovorax</taxon>
    </lineage>
</organism>
<protein>
    <submittedName>
        <fullName evidence="2">Uncharacterized protein</fullName>
    </submittedName>
</protein>
<name>A0ABU8XHQ6_9BURK</name>
<dbReference type="Proteomes" id="UP001367030">
    <property type="component" value="Unassembled WGS sequence"/>
</dbReference>